<dbReference type="RefSeq" id="WP_158510946.1">
    <property type="nucleotide sequence ID" value="NZ_CP012746.1"/>
</dbReference>
<reference evidence="2 3" key="1">
    <citation type="journal article" date="2014" name="Genome Announc.">
        <title>Draft Genome Sequence of the Haloacid-Degrading Burkholderia caribensis Strain MBA4.</title>
        <authorList>
            <person name="Pan Y."/>
            <person name="Kong K.F."/>
            <person name="Tsang J.S."/>
        </authorList>
    </citation>
    <scope>NUCLEOTIDE SEQUENCE [LARGE SCALE GENOMIC DNA]</scope>
    <source>
        <strain evidence="2 3">MBA4</strain>
    </source>
</reference>
<evidence type="ECO:0000313" key="2">
    <source>
        <dbReference type="EMBL" id="ALL65537.1"/>
    </source>
</evidence>
<organism evidence="2 3">
    <name type="scientific">Paraburkholderia caribensis MBA4</name>
    <dbReference type="NCBI Taxonomy" id="1323664"/>
    <lineage>
        <taxon>Bacteria</taxon>
        <taxon>Pseudomonadati</taxon>
        <taxon>Pseudomonadota</taxon>
        <taxon>Betaproteobacteria</taxon>
        <taxon>Burkholderiales</taxon>
        <taxon>Burkholderiaceae</taxon>
        <taxon>Paraburkholderia</taxon>
    </lineage>
</organism>
<evidence type="ECO:0000313" key="3">
    <source>
        <dbReference type="Proteomes" id="UP000019146"/>
    </source>
</evidence>
<feature type="region of interest" description="Disordered" evidence="1">
    <location>
        <begin position="1"/>
        <end position="25"/>
    </location>
</feature>
<dbReference type="GeneID" id="69975294"/>
<evidence type="ECO:0000256" key="1">
    <source>
        <dbReference type="SAM" id="MobiDB-lite"/>
    </source>
</evidence>
<gene>
    <name evidence="2" type="ORF">K788_0003766</name>
</gene>
<dbReference type="EMBL" id="CP012746">
    <property type="protein sequence ID" value="ALL65537.1"/>
    <property type="molecule type" value="Genomic_DNA"/>
</dbReference>
<dbReference type="Proteomes" id="UP000019146">
    <property type="component" value="Chromosome 1"/>
</dbReference>
<accession>A0A0P0RBD0</accession>
<dbReference type="KEGG" id="bcai:K788_0003766"/>
<name>A0A0P0RBD0_9BURK</name>
<sequence length="52" mass="5362">MRAVTGCNGNGFSGNGWQRSRAAAGNQQYNKGNMQGKAVMQDTLDAGGSAAR</sequence>
<proteinExistence type="predicted"/>
<dbReference type="AlphaFoldDB" id="A0A0P0RBD0"/>
<protein>
    <submittedName>
        <fullName evidence="2">Uncharacterized protein</fullName>
    </submittedName>
</protein>